<dbReference type="PANTHER" id="PTHR11793:SF13">
    <property type="entry name" value="PROTEIN DAUGHTERLESS"/>
    <property type="match status" value="1"/>
</dbReference>
<feature type="compositionally biased region" description="Basic and acidic residues" evidence="6">
    <location>
        <begin position="138"/>
        <end position="149"/>
    </location>
</feature>
<evidence type="ECO:0000256" key="6">
    <source>
        <dbReference type="SAM" id="MobiDB-lite"/>
    </source>
</evidence>
<dbReference type="GO" id="GO:0000978">
    <property type="term" value="F:RNA polymerase II cis-regulatory region sequence-specific DNA binding"/>
    <property type="evidence" value="ECO:0007669"/>
    <property type="project" value="TreeGrafter"/>
</dbReference>
<sequence>MLRKSEVDEDEPEACVCGDQTLFSRCWGYYGMLRKSEVDEDEPEAYVCGDQTLFSRTLWFCGRANGVRFLIGFKALRQTEHLISTDFSARFKGLASHDASGSRLQSEEREELTCISSDDEESDSSGSETELSFDEEEQEHKGTKEEAFEELGRMCREHLRSDKPQSRLSILHQAVSVIHSLQQQVH</sequence>
<dbReference type="GO" id="GO:0000785">
    <property type="term" value="C:chromatin"/>
    <property type="evidence" value="ECO:0007669"/>
    <property type="project" value="TreeGrafter"/>
</dbReference>
<reference evidence="7 8" key="1">
    <citation type="submission" date="2020-04" db="EMBL/GenBank/DDBJ databases">
        <title>Chromosome-level genome assembly of a cyprinid fish Onychostoma macrolepis by integration of Nanopore Sequencing, Bionano and Hi-C technology.</title>
        <authorList>
            <person name="Wang D."/>
        </authorList>
    </citation>
    <scope>NUCLEOTIDE SEQUENCE [LARGE SCALE GENOMIC DNA]</scope>
    <source>
        <strain evidence="7">SWU-2019</strain>
        <tissue evidence="7">Muscle</tissue>
    </source>
</reference>
<evidence type="ECO:0000256" key="2">
    <source>
        <dbReference type="ARBA" id="ARBA00023015"/>
    </source>
</evidence>
<dbReference type="GO" id="GO:0005634">
    <property type="term" value="C:nucleus"/>
    <property type="evidence" value="ECO:0007669"/>
    <property type="project" value="UniProtKB-SubCell"/>
</dbReference>
<comment type="subcellular location">
    <subcellularLocation>
        <location evidence="1">Nucleus</location>
    </subcellularLocation>
</comment>
<evidence type="ECO:0000256" key="1">
    <source>
        <dbReference type="ARBA" id="ARBA00004123"/>
    </source>
</evidence>
<evidence type="ECO:0000313" key="8">
    <source>
        <dbReference type="Proteomes" id="UP000579812"/>
    </source>
</evidence>
<keyword evidence="3" id="KW-0238">DNA-binding</keyword>
<feature type="region of interest" description="Disordered" evidence="6">
    <location>
        <begin position="99"/>
        <end position="149"/>
    </location>
</feature>
<dbReference type="GO" id="GO:0046983">
    <property type="term" value="F:protein dimerization activity"/>
    <property type="evidence" value="ECO:0007669"/>
    <property type="project" value="InterPro"/>
</dbReference>
<gene>
    <name evidence="7" type="ORF">G5714_023773</name>
</gene>
<evidence type="ECO:0000256" key="4">
    <source>
        <dbReference type="ARBA" id="ARBA00023163"/>
    </source>
</evidence>
<dbReference type="AlphaFoldDB" id="A0A7J6BKF7"/>
<evidence type="ECO:0000256" key="3">
    <source>
        <dbReference type="ARBA" id="ARBA00023125"/>
    </source>
</evidence>
<protein>
    <submittedName>
        <fullName evidence="7">Uncharacterized protein</fullName>
    </submittedName>
</protein>
<dbReference type="EMBL" id="JAAMOB010000025">
    <property type="protein sequence ID" value="KAF4094695.1"/>
    <property type="molecule type" value="Genomic_DNA"/>
</dbReference>
<dbReference type="InterPro" id="IPR051098">
    <property type="entry name" value="NeuroDiff_E-box_TFs"/>
</dbReference>
<dbReference type="GO" id="GO:0000981">
    <property type="term" value="F:DNA-binding transcription factor activity, RNA polymerase II-specific"/>
    <property type="evidence" value="ECO:0007669"/>
    <property type="project" value="TreeGrafter"/>
</dbReference>
<dbReference type="InterPro" id="IPR036638">
    <property type="entry name" value="HLH_DNA-bd_sf"/>
</dbReference>
<dbReference type="PANTHER" id="PTHR11793">
    <property type="entry name" value="BASIC HELIX-LOOP-HELIX TRANSCRIPTION FACTOR"/>
    <property type="match status" value="1"/>
</dbReference>
<evidence type="ECO:0000313" key="7">
    <source>
        <dbReference type="EMBL" id="KAF4094695.1"/>
    </source>
</evidence>
<accession>A0A7J6BKF7</accession>
<keyword evidence="5" id="KW-0539">Nucleus</keyword>
<dbReference type="GO" id="GO:0005667">
    <property type="term" value="C:transcription regulator complex"/>
    <property type="evidence" value="ECO:0007669"/>
    <property type="project" value="TreeGrafter"/>
</dbReference>
<comment type="caution">
    <text evidence="7">The sequence shown here is derived from an EMBL/GenBank/DDBJ whole genome shotgun (WGS) entry which is preliminary data.</text>
</comment>
<dbReference type="Gene3D" id="4.10.280.10">
    <property type="entry name" value="Helix-loop-helix DNA-binding domain"/>
    <property type="match status" value="1"/>
</dbReference>
<keyword evidence="4" id="KW-0804">Transcription</keyword>
<organism evidence="7 8">
    <name type="scientific">Onychostoma macrolepis</name>
    <dbReference type="NCBI Taxonomy" id="369639"/>
    <lineage>
        <taxon>Eukaryota</taxon>
        <taxon>Metazoa</taxon>
        <taxon>Chordata</taxon>
        <taxon>Craniata</taxon>
        <taxon>Vertebrata</taxon>
        <taxon>Euteleostomi</taxon>
        <taxon>Actinopterygii</taxon>
        <taxon>Neopterygii</taxon>
        <taxon>Teleostei</taxon>
        <taxon>Ostariophysi</taxon>
        <taxon>Cypriniformes</taxon>
        <taxon>Cyprinidae</taxon>
        <taxon>Acrossocheilinae</taxon>
        <taxon>Onychostoma</taxon>
    </lineage>
</organism>
<keyword evidence="8" id="KW-1185">Reference proteome</keyword>
<name>A0A7J6BKF7_9TELE</name>
<dbReference type="Proteomes" id="UP000579812">
    <property type="component" value="Unassembled WGS sequence"/>
</dbReference>
<proteinExistence type="predicted"/>
<keyword evidence="2" id="KW-0805">Transcription regulation</keyword>
<evidence type="ECO:0000256" key="5">
    <source>
        <dbReference type="ARBA" id="ARBA00023242"/>
    </source>
</evidence>